<dbReference type="AlphaFoldDB" id="A0A6U4RU56"/>
<organism evidence="2">
    <name type="scientific">Hemiselmis andersenii</name>
    <name type="common">Cryptophyte alga</name>
    <dbReference type="NCBI Taxonomy" id="464988"/>
    <lineage>
        <taxon>Eukaryota</taxon>
        <taxon>Cryptophyceae</taxon>
        <taxon>Cryptomonadales</taxon>
        <taxon>Hemiselmidaceae</taxon>
        <taxon>Hemiselmis</taxon>
    </lineage>
</organism>
<gene>
    <name evidence="2" type="ORF">HAND00432_LOCUS975</name>
</gene>
<sequence length="105" mass="11248">MEARKREMLEGAASAEKARMRTQHDGALSVDSSRDEFGSEDIVEEDIERAEEESDVDEAPSPAHHGVGLLGNSLGESGQELSVSDRSVDGSMALEGFDVVETVGR</sequence>
<dbReference type="EMBL" id="HBFX01001649">
    <property type="protein sequence ID" value="CAD8946457.1"/>
    <property type="molecule type" value="Transcribed_RNA"/>
</dbReference>
<evidence type="ECO:0000256" key="1">
    <source>
        <dbReference type="SAM" id="MobiDB-lite"/>
    </source>
</evidence>
<name>A0A6U4RU56_HEMAN</name>
<accession>A0A6U4RU56</accession>
<feature type="compositionally biased region" description="Polar residues" evidence="1">
    <location>
        <begin position="74"/>
        <end position="85"/>
    </location>
</feature>
<feature type="compositionally biased region" description="Acidic residues" evidence="1">
    <location>
        <begin position="38"/>
        <end position="58"/>
    </location>
</feature>
<feature type="region of interest" description="Disordered" evidence="1">
    <location>
        <begin position="1"/>
        <end position="87"/>
    </location>
</feature>
<protein>
    <submittedName>
        <fullName evidence="2">Uncharacterized protein</fullName>
    </submittedName>
</protein>
<reference evidence="2" key="1">
    <citation type="submission" date="2021-01" db="EMBL/GenBank/DDBJ databases">
        <authorList>
            <person name="Corre E."/>
            <person name="Pelletier E."/>
            <person name="Niang G."/>
            <person name="Scheremetjew M."/>
            <person name="Finn R."/>
            <person name="Kale V."/>
            <person name="Holt S."/>
            <person name="Cochrane G."/>
            <person name="Meng A."/>
            <person name="Brown T."/>
            <person name="Cohen L."/>
        </authorList>
    </citation>
    <scope>NUCLEOTIDE SEQUENCE</scope>
    <source>
        <strain evidence="2">CCMP644</strain>
    </source>
</reference>
<evidence type="ECO:0000313" key="2">
    <source>
        <dbReference type="EMBL" id="CAD8946457.1"/>
    </source>
</evidence>
<proteinExistence type="predicted"/>